<proteinExistence type="predicted"/>
<dbReference type="PROSITE" id="PS51352">
    <property type="entry name" value="THIOREDOXIN_2"/>
    <property type="match status" value="1"/>
</dbReference>
<dbReference type="GO" id="GO:0016209">
    <property type="term" value="F:antioxidant activity"/>
    <property type="evidence" value="ECO:0007669"/>
    <property type="project" value="InterPro"/>
</dbReference>
<dbReference type="Gene3D" id="3.40.30.10">
    <property type="entry name" value="Glutaredoxin"/>
    <property type="match status" value="1"/>
</dbReference>
<name>A0A3B0WPA5_9ZZZZ</name>
<sequence>MKLSSLFNKILFAAFLSLSSSLYAAKLPDVEFLGSDTQVHHLEDYVGNGKWTTIVVWGPKCPACINEMPNIQDLYDDKETTNINVIGLVIDYPSFSYAKLKQVQQFEEDYFITFPNLLISARMYEKLGLGRLKGTPTVILVDPEGKVSAVQLGGVPRGVIESHIAKQNAKKKTLSTKAKKSGEEKSL</sequence>
<evidence type="ECO:0000259" key="1">
    <source>
        <dbReference type="PROSITE" id="PS51352"/>
    </source>
</evidence>
<dbReference type="InterPro" id="IPR013766">
    <property type="entry name" value="Thioredoxin_domain"/>
</dbReference>
<dbReference type="InterPro" id="IPR036249">
    <property type="entry name" value="Thioredoxin-like_sf"/>
</dbReference>
<accession>A0A3B0WPA5</accession>
<dbReference type="InterPro" id="IPR000866">
    <property type="entry name" value="AhpC/TSA"/>
</dbReference>
<dbReference type="PANTHER" id="PTHR42852">
    <property type="entry name" value="THIOL:DISULFIDE INTERCHANGE PROTEIN DSBE"/>
    <property type="match status" value="1"/>
</dbReference>
<evidence type="ECO:0000313" key="2">
    <source>
        <dbReference type="EMBL" id="VAW57815.1"/>
    </source>
</evidence>
<gene>
    <name evidence="2" type="ORF">MNBD_GAMMA07-1279</name>
</gene>
<dbReference type="GO" id="GO:0016491">
    <property type="term" value="F:oxidoreductase activity"/>
    <property type="evidence" value="ECO:0007669"/>
    <property type="project" value="InterPro"/>
</dbReference>
<protein>
    <recommendedName>
        <fullName evidence="1">Thioredoxin domain-containing protein</fullName>
    </recommendedName>
</protein>
<reference evidence="2" key="1">
    <citation type="submission" date="2018-06" db="EMBL/GenBank/DDBJ databases">
        <authorList>
            <person name="Zhirakovskaya E."/>
        </authorList>
    </citation>
    <scope>NUCLEOTIDE SEQUENCE</scope>
</reference>
<dbReference type="EMBL" id="UOFF01000464">
    <property type="protein sequence ID" value="VAW57815.1"/>
    <property type="molecule type" value="Genomic_DNA"/>
</dbReference>
<dbReference type="AlphaFoldDB" id="A0A3B0WPA5"/>
<organism evidence="2">
    <name type="scientific">hydrothermal vent metagenome</name>
    <dbReference type="NCBI Taxonomy" id="652676"/>
    <lineage>
        <taxon>unclassified sequences</taxon>
        <taxon>metagenomes</taxon>
        <taxon>ecological metagenomes</taxon>
    </lineage>
</organism>
<dbReference type="PANTHER" id="PTHR42852:SF13">
    <property type="entry name" value="PROTEIN DIPZ"/>
    <property type="match status" value="1"/>
</dbReference>
<dbReference type="InterPro" id="IPR050553">
    <property type="entry name" value="Thioredoxin_ResA/DsbE_sf"/>
</dbReference>
<dbReference type="Pfam" id="PF00578">
    <property type="entry name" value="AhpC-TSA"/>
    <property type="match status" value="1"/>
</dbReference>
<dbReference type="SUPFAM" id="SSF52833">
    <property type="entry name" value="Thioredoxin-like"/>
    <property type="match status" value="1"/>
</dbReference>
<feature type="domain" description="Thioredoxin" evidence="1">
    <location>
        <begin position="21"/>
        <end position="169"/>
    </location>
</feature>
<dbReference type="CDD" id="cd02966">
    <property type="entry name" value="TlpA_like_family"/>
    <property type="match status" value="1"/>
</dbReference>